<name>A0ABT9URV1_9FIRM</name>
<evidence type="ECO:0000256" key="1">
    <source>
        <dbReference type="ARBA" id="ARBA00010466"/>
    </source>
</evidence>
<keyword evidence="4" id="KW-0804">Transcription</keyword>
<gene>
    <name evidence="6" type="ORF">J2S18_000536</name>
</gene>
<dbReference type="InterPro" id="IPR037171">
    <property type="entry name" value="NagB/RpiA_transferase-like"/>
</dbReference>
<feature type="domain" description="Sugar-binding" evidence="5">
    <location>
        <begin position="60"/>
        <end position="310"/>
    </location>
</feature>
<dbReference type="InterPro" id="IPR007324">
    <property type="entry name" value="Sugar-bd_dom_put"/>
</dbReference>
<dbReference type="PANTHER" id="PTHR34294:SF1">
    <property type="entry name" value="TRANSCRIPTIONAL REGULATOR LSRR"/>
    <property type="match status" value="1"/>
</dbReference>
<dbReference type="Gene3D" id="1.10.10.60">
    <property type="entry name" value="Homeodomain-like"/>
    <property type="match status" value="1"/>
</dbReference>
<dbReference type="Gene3D" id="3.40.50.1360">
    <property type="match status" value="1"/>
</dbReference>
<evidence type="ECO:0000256" key="2">
    <source>
        <dbReference type="ARBA" id="ARBA00023015"/>
    </source>
</evidence>
<keyword evidence="2" id="KW-0805">Transcription regulation</keyword>
<evidence type="ECO:0000313" key="7">
    <source>
        <dbReference type="Proteomes" id="UP001228504"/>
    </source>
</evidence>
<protein>
    <submittedName>
        <fullName evidence="6">DNA-binding transcriptional regulator LsrR (DeoR family)</fullName>
    </submittedName>
</protein>
<accession>A0ABT9URV1</accession>
<reference evidence="6 7" key="1">
    <citation type="submission" date="2023-07" db="EMBL/GenBank/DDBJ databases">
        <title>Genomic Encyclopedia of Type Strains, Phase IV (KMG-IV): sequencing the most valuable type-strain genomes for metagenomic binning, comparative biology and taxonomic classification.</title>
        <authorList>
            <person name="Goeker M."/>
        </authorList>
    </citation>
    <scope>NUCLEOTIDE SEQUENCE [LARGE SCALE GENOMIC DNA]</scope>
    <source>
        <strain evidence="6 7">DSM 20694</strain>
    </source>
</reference>
<keyword evidence="7" id="KW-1185">Reference proteome</keyword>
<dbReference type="PANTHER" id="PTHR34294">
    <property type="entry name" value="TRANSCRIPTIONAL REGULATOR-RELATED"/>
    <property type="match status" value="1"/>
</dbReference>
<evidence type="ECO:0000313" key="6">
    <source>
        <dbReference type="EMBL" id="MDQ0148619.1"/>
    </source>
</evidence>
<keyword evidence="3 6" id="KW-0238">DNA-binding</keyword>
<evidence type="ECO:0000256" key="3">
    <source>
        <dbReference type="ARBA" id="ARBA00023125"/>
    </source>
</evidence>
<dbReference type="RefSeq" id="WP_307482868.1">
    <property type="nucleotide sequence ID" value="NZ_JAUSUF010000001.1"/>
</dbReference>
<sequence length="317" mass="35518">MNETEKLTFLAELSTMYYDLGMTQSEIAAKLSITRFKISKYLQEARNNHVVEISINYPRERMFEIEKALKEKFDLKKVIVLNTSSLPLDETLHSIGKTGAEYLQSIIKENTILGMTWGKTISSVIKQLKPKTKPPITVLPVVGAAAKDDPLVDTPDLIRMVAKAYNGKYKYLYAPLYIDNDYARKSLLQEPVINDTLFLANKANIVLTGIGTTEAVFASSLWSNYLIHDLKIKNAVGCVYGYVFDINGNLIDNNINKKVVGIDLNTLLHIEYKIGITSSKFKAKAILGALRGKFINVLITDEDTATKVLAMDKETRL</sequence>
<dbReference type="EMBL" id="JAUSUF010000001">
    <property type="protein sequence ID" value="MDQ0148619.1"/>
    <property type="molecule type" value="Genomic_DNA"/>
</dbReference>
<dbReference type="InterPro" id="IPR051054">
    <property type="entry name" value="SorC_transcr_regulators"/>
</dbReference>
<evidence type="ECO:0000256" key="4">
    <source>
        <dbReference type="ARBA" id="ARBA00023163"/>
    </source>
</evidence>
<evidence type="ECO:0000259" key="5">
    <source>
        <dbReference type="Pfam" id="PF04198"/>
    </source>
</evidence>
<proteinExistence type="inferred from homology"/>
<dbReference type="Proteomes" id="UP001228504">
    <property type="component" value="Unassembled WGS sequence"/>
</dbReference>
<dbReference type="GO" id="GO:0003677">
    <property type="term" value="F:DNA binding"/>
    <property type="evidence" value="ECO:0007669"/>
    <property type="project" value="UniProtKB-KW"/>
</dbReference>
<dbReference type="Pfam" id="PF04198">
    <property type="entry name" value="Sugar-bind"/>
    <property type="match status" value="1"/>
</dbReference>
<comment type="similarity">
    <text evidence="1">Belongs to the SorC transcriptional regulatory family.</text>
</comment>
<comment type="caution">
    <text evidence="6">The sequence shown here is derived from an EMBL/GenBank/DDBJ whole genome shotgun (WGS) entry which is preliminary data.</text>
</comment>
<organism evidence="6 7">
    <name type="scientific">Eubacterium multiforme</name>
    <dbReference type="NCBI Taxonomy" id="83339"/>
    <lineage>
        <taxon>Bacteria</taxon>
        <taxon>Bacillati</taxon>
        <taxon>Bacillota</taxon>
        <taxon>Clostridia</taxon>
        <taxon>Eubacteriales</taxon>
        <taxon>Eubacteriaceae</taxon>
        <taxon>Eubacterium</taxon>
    </lineage>
</organism>
<dbReference type="SUPFAM" id="SSF100950">
    <property type="entry name" value="NagB/RpiA/CoA transferase-like"/>
    <property type="match status" value="1"/>
</dbReference>